<dbReference type="OrthoDB" id="883215at2"/>
<dbReference type="STRING" id="1176587.A8C56_08890"/>
<accession>A0A1A9I1Y9</accession>
<dbReference type="KEGG" id="nia:A8C56_08890"/>
<dbReference type="AlphaFoldDB" id="A0A1A9I1Y9"/>
<sequence>MLAMYNMVPNLVWSVLNLMPVFIYCLGLADHRILYIFLAVSLLPVFLKNAFLDKMQIGKTTSVYKRLMVHQVNKVAQNGVIINNLVKRKFSGYVCYKGGSGPDH</sequence>
<name>A0A1A9I1Y9_9BACT</name>
<keyword evidence="1" id="KW-0472">Membrane</keyword>
<evidence type="ECO:0000256" key="1">
    <source>
        <dbReference type="SAM" id="Phobius"/>
    </source>
</evidence>
<gene>
    <name evidence="2" type="ORF">A8C56_08890</name>
</gene>
<proteinExistence type="predicted"/>
<keyword evidence="1" id="KW-0812">Transmembrane</keyword>
<feature type="transmembrane region" description="Helical" evidence="1">
    <location>
        <begin position="33"/>
        <end position="52"/>
    </location>
</feature>
<dbReference type="EMBL" id="CP015772">
    <property type="protein sequence ID" value="ANH81079.1"/>
    <property type="molecule type" value="Genomic_DNA"/>
</dbReference>
<feature type="transmembrane region" description="Helical" evidence="1">
    <location>
        <begin position="7"/>
        <end position="27"/>
    </location>
</feature>
<keyword evidence="3" id="KW-1185">Reference proteome</keyword>
<protein>
    <submittedName>
        <fullName evidence="2">Uncharacterized protein</fullName>
    </submittedName>
</protein>
<dbReference type="Proteomes" id="UP000077667">
    <property type="component" value="Chromosome"/>
</dbReference>
<dbReference type="RefSeq" id="WP_067754699.1">
    <property type="nucleotide sequence ID" value="NZ_CP015772.1"/>
</dbReference>
<evidence type="ECO:0000313" key="3">
    <source>
        <dbReference type="Proteomes" id="UP000077667"/>
    </source>
</evidence>
<organism evidence="2 3">
    <name type="scientific">Niabella ginsenosidivorans</name>
    <dbReference type="NCBI Taxonomy" id="1176587"/>
    <lineage>
        <taxon>Bacteria</taxon>
        <taxon>Pseudomonadati</taxon>
        <taxon>Bacteroidota</taxon>
        <taxon>Chitinophagia</taxon>
        <taxon>Chitinophagales</taxon>
        <taxon>Chitinophagaceae</taxon>
        <taxon>Niabella</taxon>
    </lineage>
</organism>
<evidence type="ECO:0000313" key="2">
    <source>
        <dbReference type="EMBL" id="ANH81079.1"/>
    </source>
</evidence>
<keyword evidence="1" id="KW-1133">Transmembrane helix</keyword>
<reference evidence="2 3" key="1">
    <citation type="submission" date="2016-05" db="EMBL/GenBank/DDBJ databases">
        <title>Niabella ginsenosidivorans BS26 whole genome sequencing.</title>
        <authorList>
            <person name="Im W.T."/>
            <person name="Siddiqi M.Z."/>
        </authorList>
    </citation>
    <scope>NUCLEOTIDE SEQUENCE [LARGE SCALE GENOMIC DNA]</scope>
    <source>
        <strain evidence="2 3">BS26</strain>
    </source>
</reference>